<feature type="region of interest" description="Disordered" evidence="1">
    <location>
        <begin position="20"/>
        <end position="72"/>
    </location>
</feature>
<proteinExistence type="predicted"/>
<evidence type="ECO:0000313" key="3">
    <source>
        <dbReference type="Proteomes" id="UP000324611"/>
    </source>
</evidence>
<keyword evidence="3" id="KW-1185">Reference proteome</keyword>
<dbReference type="EMBL" id="VUOC01000004">
    <property type="protein sequence ID" value="KAA2238605.1"/>
    <property type="molecule type" value="Genomic_DNA"/>
</dbReference>
<accession>A0A5B2VI69</accession>
<protein>
    <submittedName>
        <fullName evidence="2">Uncharacterized protein</fullName>
    </submittedName>
</protein>
<organism evidence="2 3">
    <name type="scientific">Chitinophaga agrisoli</name>
    <dbReference type="NCBI Taxonomy" id="2607653"/>
    <lineage>
        <taxon>Bacteria</taxon>
        <taxon>Pseudomonadati</taxon>
        <taxon>Bacteroidota</taxon>
        <taxon>Chitinophagia</taxon>
        <taxon>Chitinophagales</taxon>
        <taxon>Chitinophagaceae</taxon>
        <taxon>Chitinophaga</taxon>
    </lineage>
</organism>
<feature type="compositionally biased region" description="Low complexity" evidence="1">
    <location>
        <begin position="22"/>
        <end position="65"/>
    </location>
</feature>
<evidence type="ECO:0000313" key="2">
    <source>
        <dbReference type="EMBL" id="KAA2238605.1"/>
    </source>
</evidence>
<dbReference type="AlphaFoldDB" id="A0A5B2VI69"/>
<dbReference type="RefSeq" id="WP_149839784.1">
    <property type="nucleotide sequence ID" value="NZ_VUOC01000004.1"/>
</dbReference>
<reference evidence="2 3" key="2">
    <citation type="submission" date="2019-09" db="EMBL/GenBank/DDBJ databases">
        <authorList>
            <person name="Jin C."/>
        </authorList>
    </citation>
    <scope>NUCLEOTIDE SEQUENCE [LARGE SCALE GENOMIC DNA]</scope>
    <source>
        <strain evidence="2 3">BN140078</strain>
    </source>
</reference>
<reference evidence="2 3" key="1">
    <citation type="submission" date="2019-09" db="EMBL/GenBank/DDBJ databases">
        <title>Chitinophaga ginsengihumi sp. nov., isolated from soil of ginseng rhizosphere.</title>
        <authorList>
            <person name="Lee J."/>
        </authorList>
    </citation>
    <scope>NUCLEOTIDE SEQUENCE [LARGE SCALE GENOMIC DNA]</scope>
    <source>
        <strain evidence="2 3">BN140078</strain>
    </source>
</reference>
<gene>
    <name evidence="2" type="ORF">F0L74_20490</name>
</gene>
<name>A0A5B2VI69_9BACT</name>
<evidence type="ECO:0000256" key="1">
    <source>
        <dbReference type="SAM" id="MobiDB-lite"/>
    </source>
</evidence>
<sequence>MRTLFIILLLAAGIHPRETLAQQRTKTTQQTKTTQAKASRTTTKSGAQKTGTKASTSKTSTAKTSTAKRTKTASTVTAAAAKEITKEPVVEDGLLSSKDIIGVWQEKTPQMADAWLACLQFYRDGKFAYHRSQYEDLNPFLSVYGRYRIKGNTLYLKVKNRREWRAGDLINPSSGLQPGIFVLDGGKAVTVPQKDTSREIAVAISVCDKTGATPCILFNSDSYFRLSTNPTVYK</sequence>
<dbReference type="Proteomes" id="UP000324611">
    <property type="component" value="Unassembled WGS sequence"/>
</dbReference>
<comment type="caution">
    <text evidence="2">The sequence shown here is derived from an EMBL/GenBank/DDBJ whole genome shotgun (WGS) entry which is preliminary data.</text>
</comment>